<reference evidence="12 13" key="1">
    <citation type="submission" date="2014-09" db="EMBL/GenBank/DDBJ databases">
        <authorList>
            <person name="Ellenberger Sabrina"/>
        </authorList>
    </citation>
    <scope>NUCLEOTIDE SEQUENCE [LARGE SCALE GENOMIC DNA]</scope>
    <source>
        <strain evidence="12 13">CBS 412.66</strain>
    </source>
</reference>
<evidence type="ECO:0000256" key="8">
    <source>
        <dbReference type="ARBA" id="ARBA00023224"/>
    </source>
</evidence>
<accession>A0A0B7NMZ6</accession>
<dbReference type="Pfam" id="PF00631">
    <property type="entry name" value="G-gamma"/>
    <property type="match status" value="1"/>
</dbReference>
<evidence type="ECO:0000256" key="10">
    <source>
        <dbReference type="ARBA" id="ARBA00023289"/>
    </source>
</evidence>
<dbReference type="AlphaFoldDB" id="A0A0B7NMZ6"/>
<keyword evidence="8" id="KW-0807">Transducer</keyword>
<dbReference type="GO" id="GO:0005834">
    <property type="term" value="C:heterotrimeric G-protein complex"/>
    <property type="evidence" value="ECO:0007669"/>
    <property type="project" value="TreeGrafter"/>
</dbReference>
<comment type="similarity">
    <text evidence="2">Belongs to the G protein gamma family.</text>
</comment>
<dbReference type="STRING" id="35722.A0A0B7NMZ6"/>
<evidence type="ECO:0000256" key="1">
    <source>
        <dbReference type="ARBA" id="ARBA00004170"/>
    </source>
</evidence>
<comment type="subunit">
    <text evidence="3">G proteins are composed of 3 units, alpha, beta and gamma.</text>
</comment>
<evidence type="ECO:0000256" key="6">
    <source>
        <dbReference type="ARBA" id="ARBA00023136"/>
    </source>
</evidence>
<keyword evidence="5" id="KW-0488">Methylation</keyword>
<protein>
    <recommendedName>
        <fullName evidence="4">Guanine nucleotide-binding protein subunit gamma</fullName>
    </recommendedName>
</protein>
<dbReference type="Proteomes" id="UP000054107">
    <property type="component" value="Unassembled WGS sequence"/>
</dbReference>
<dbReference type="PROSITE" id="PS50058">
    <property type="entry name" value="G_PROTEIN_GAMMA"/>
    <property type="match status" value="1"/>
</dbReference>
<comment type="subcellular location">
    <subcellularLocation>
        <location evidence="1">Membrane</location>
        <topology evidence="1">Peripheral membrane protein</topology>
    </subcellularLocation>
</comment>
<evidence type="ECO:0000256" key="5">
    <source>
        <dbReference type="ARBA" id="ARBA00022481"/>
    </source>
</evidence>
<dbReference type="SMART" id="SM01224">
    <property type="entry name" value="G_gamma"/>
    <property type="match status" value="1"/>
</dbReference>
<sequence length="76" mass="8570">MPRQTVSEAKLKRILESNKKLKRQLDIPRVPVSEASRSLIDYCQSTPDLMLPSIWGNKDSDPLAEPVNKCASCQIM</sequence>
<dbReference type="GO" id="GO:0031681">
    <property type="term" value="F:G-protein beta-subunit binding"/>
    <property type="evidence" value="ECO:0007669"/>
    <property type="project" value="InterPro"/>
</dbReference>
<dbReference type="PANTHER" id="PTHR28189">
    <property type="entry name" value="GUANINE NUCLEOTIDE-BINDING PROTEIN SUBUNIT GAMMA"/>
    <property type="match status" value="1"/>
</dbReference>
<evidence type="ECO:0000256" key="2">
    <source>
        <dbReference type="ARBA" id="ARBA00007431"/>
    </source>
</evidence>
<dbReference type="SUPFAM" id="SSF48670">
    <property type="entry name" value="Transducin (heterotrimeric G protein), gamma chain"/>
    <property type="match status" value="1"/>
</dbReference>
<name>A0A0B7NMZ6_9FUNG</name>
<evidence type="ECO:0000313" key="12">
    <source>
        <dbReference type="EMBL" id="CEP16748.1"/>
    </source>
</evidence>
<dbReference type="InterPro" id="IPR036284">
    <property type="entry name" value="GGL_sf"/>
</dbReference>
<feature type="domain" description="G protein gamma" evidence="11">
    <location>
        <begin position="7"/>
        <end position="76"/>
    </location>
</feature>
<keyword evidence="7" id="KW-0564">Palmitate</keyword>
<evidence type="ECO:0000256" key="9">
    <source>
        <dbReference type="ARBA" id="ARBA00023288"/>
    </source>
</evidence>
<dbReference type="FunFam" id="4.10.260.10:FF:000003">
    <property type="entry name" value="G-protein complex gamma subunit Ste18/GpgA"/>
    <property type="match status" value="1"/>
</dbReference>
<keyword evidence="6" id="KW-0472">Membrane</keyword>
<proteinExistence type="inferred from homology"/>
<dbReference type="Gene3D" id="4.10.260.10">
    <property type="entry name" value="Transducin (heterotrimeric G protein), gamma chain"/>
    <property type="match status" value="1"/>
</dbReference>
<dbReference type="InterPro" id="IPR015898">
    <property type="entry name" value="G-protein_gamma-like_dom"/>
</dbReference>
<dbReference type="PANTHER" id="PTHR28189:SF1">
    <property type="entry name" value="GUANINE NUCLEOTIDE-BINDING PROTEIN SUBUNIT GAMMA"/>
    <property type="match status" value="1"/>
</dbReference>
<dbReference type="OrthoDB" id="19232at2759"/>
<dbReference type="InterPro" id="IPR041848">
    <property type="entry name" value="Ste18_fungal"/>
</dbReference>
<dbReference type="GO" id="GO:0000750">
    <property type="term" value="P:pheromone-dependent signal transduction involved in conjugation with cellular fusion"/>
    <property type="evidence" value="ECO:0007669"/>
    <property type="project" value="InterPro"/>
</dbReference>
<evidence type="ECO:0000256" key="4">
    <source>
        <dbReference type="ARBA" id="ARBA00016111"/>
    </source>
</evidence>
<keyword evidence="10" id="KW-0636">Prenylation</keyword>
<evidence type="ECO:0000259" key="11">
    <source>
        <dbReference type="PROSITE" id="PS50058"/>
    </source>
</evidence>
<evidence type="ECO:0000313" key="13">
    <source>
        <dbReference type="Proteomes" id="UP000054107"/>
    </source>
</evidence>
<evidence type="ECO:0000256" key="7">
    <source>
        <dbReference type="ARBA" id="ARBA00023139"/>
    </source>
</evidence>
<organism evidence="12 13">
    <name type="scientific">Parasitella parasitica</name>
    <dbReference type="NCBI Taxonomy" id="35722"/>
    <lineage>
        <taxon>Eukaryota</taxon>
        <taxon>Fungi</taxon>
        <taxon>Fungi incertae sedis</taxon>
        <taxon>Mucoromycota</taxon>
        <taxon>Mucoromycotina</taxon>
        <taxon>Mucoromycetes</taxon>
        <taxon>Mucorales</taxon>
        <taxon>Mucorineae</taxon>
        <taxon>Mucoraceae</taxon>
        <taxon>Parasitella</taxon>
    </lineage>
</organism>
<dbReference type="EMBL" id="LN733262">
    <property type="protein sequence ID" value="CEP16748.1"/>
    <property type="molecule type" value="Genomic_DNA"/>
</dbReference>
<dbReference type="GO" id="GO:0007186">
    <property type="term" value="P:G protein-coupled receptor signaling pathway"/>
    <property type="evidence" value="ECO:0007669"/>
    <property type="project" value="InterPro"/>
</dbReference>
<keyword evidence="13" id="KW-1185">Reference proteome</keyword>
<evidence type="ECO:0000256" key="3">
    <source>
        <dbReference type="ARBA" id="ARBA00011581"/>
    </source>
</evidence>
<gene>
    <name evidence="12" type="primary">PARPA_11023.1 scaffold 42168</name>
</gene>
<keyword evidence="9" id="KW-0449">Lipoprotein</keyword>